<dbReference type="InterPro" id="IPR036188">
    <property type="entry name" value="FAD/NAD-bd_sf"/>
</dbReference>
<dbReference type="GO" id="GO:0071949">
    <property type="term" value="F:FAD binding"/>
    <property type="evidence" value="ECO:0007669"/>
    <property type="project" value="InterPro"/>
</dbReference>
<accession>A0AAP0LJX4</accession>
<dbReference type="InterPro" id="IPR002938">
    <property type="entry name" value="FAD-bd"/>
</dbReference>
<keyword evidence="6" id="KW-1185">Reference proteome</keyword>
<keyword evidence="2" id="KW-0503">Monooxygenase</keyword>
<feature type="domain" description="FAD-binding" evidence="4">
    <location>
        <begin position="6"/>
        <end position="326"/>
    </location>
</feature>
<protein>
    <recommendedName>
        <fullName evidence="4">FAD-binding domain-containing protein</fullName>
    </recommendedName>
</protein>
<evidence type="ECO:0000313" key="6">
    <source>
        <dbReference type="Proteomes" id="UP001428341"/>
    </source>
</evidence>
<comment type="similarity">
    <text evidence="3">Belongs to the 3-hydroxybenzoate 6-hydroxylase family.</text>
</comment>
<dbReference type="GO" id="GO:0004497">
    <property type="term" value="F:monooxygenase activity"/>
    <property type="evidence" value="ECO:0007669"/>
    <property type="project" value="UniProtKB-KW"/>
</dbReference>
<evidence type="ECO:0000256" key="3">
    <source>
        <dbReference type="ARBA" id="ARBA00024018"/>
    </source>
</evidence>
<dbReference type="InterPro" id="IPR044560">
    <property type="entry name" value="MOase"/>
</dbReference>
<dbReference type="PANTHER" id="PTHR45934">
    <property type="entry name" value="FAD/NAD(P)-BINDING OXIDOREDUCTASE FAMILY PROTEIN"/>
    <property type="match status" value="1"/>
</dbReference>
<dbReference type="PRINTS" id="PR00420">
    <property type="entry name" value="RNGMNOXGNASE"/>
</dbReference>
<evidence type="ECO:0000256" key="1">
    <source>
        <dbReference type="ARBA" id="ARBA00023002"/>
    </source>
</evidence>
<dbReference type="AlphaFoldDB" id="A0AAP0LJX4"/>
<sequence length="409" mass="45162">MESVEDIVIVGAGIAGLTTSLGLYRLGIRSMVLESSESLRVTGFAFTVWANAWKALDAVGIGNLLRQQHQQLRSIVATPTISGKPSSERSLKVQGKYGEHEMRCVRRKLLLETLAKELPSGTIRYSSQVVSIEESGHFKLLHLADGTILKTKVLIGCDGVNSIVAKWLGFKNPAFVGRSAIRGYSDFKGSHGFEPNFLQFFGKGLRSGFIPCDDQTIYWFFTWTSSSQDKELEDHSAELKQFVLGKLHDLPAQVKAVIEKTPLDSIISSRLQYRQPQEVLWGNISRGSVCVAGDALHPMTPDIGQGGCAALEDGIVLARCINEALKTKQGVGEEDEEGFNKRVEMGLKRYAKERRWRCFELISIAYLVGSIQQSDGKILNFLRDKILASFLVGLLLKKADFDCGNLTST</sequence>
<gene>
    <name evidence="5" type="ORF">WN944_028478</name>
</gene>
<reference evidence="5 6" key="1">
    <citation type="submission" date="2024-05" db="EMBL/GenBank/DDBJ databases">
        <title>Haplotype-resolved chromosome-level genome assembly of Huyou (Citrus changshanensis).</title>
        <authorList>
            <person name="Miao C."/>
            <person name="Chen W."/>
            <person name="Wu Y."/>
            <person name="Wang L."/>
            <person name="Zhao S."/>
            <person name="Grierson D."/>
            <person name="Xu C."/>
            <person name="Chen K."/>
        </authorList>
    </citation>
    <scope>NUCLEOTIDE SEQUENCE [LARGE SCALE GENOMIC DNA]</scope>
    <source>
        <strain evidence="5">01-14</strain>
        <tissue evidence="5">Leaf</tissue>
    </source>
</reference>
<dbReference type="Pfam" id="PF01494">
    <property type="entry name" value="FAD_binding_3"/>
    <property type="match status" value="1"/>
</dbReference>
<evidence type="ECO:0000256" key="2">
    <source>
        <dbReference type="ARBA" id="ARBA00023033"/>
    </source>
</evidence>
<proteinExistence type="inferred from homology"/>
<comment type="caution">
    <text evidence="5">The sequence shown here is derived from an EMBL/GenBank/DDBJ whole genome shotgun (WGS) entry which is preliminary data.</text>
</comment>
<dbReference type="PANTHER" id="PTHR45934:SF20">
    <property type="entry name" value="MONOOXYGENASE 2-RELATED"/>
    <property type="match status" value="1"/>
</dbReference>
<dbReference type="Proteomes" id="UP001428341">
    <property type="component" value="Unassembled WGS sequence"/>
</dbReference>
<evidence type="ECO:0000313" key="5">
    <source>
        <dbReference type="EMBL" id="KAK9176461.1"/>
    </source>
</evidence>
<name>A0AAP0LJX4_9ROSI</name>
<keyword evidence="1" id="KW-0560">Oxidoreductase</keyword>
<organism evidence="5 6">
    <name type="scientific">Citrus x changshan-huyou</name>
    <dbReference type="NCBI Taxonomy" id="2935761"/>
    <lineage>
        <taxon>Eukaryota</taxon>
        <taxon>Viridiplantae</taxon>
        <taxon>Streptophyta</taxon>
        <taxon>Embryophyta</taxon>
        <taxon>Tracheophyta</taxon>
        <taxon>Spermatophyta</taxon>
        <taxon>Magnoliopsida</taxon>
        <taxon>eudicotyledons</taxon>
        <taxon>Gunneridae</taxon>
        <taxon>Pentapetalae</taxon>
        <taxon>rosids</taxon>
        <taxon>malvids</taxon>
        <taxon>Sapindales</taxon>
        <taxon>Rutaceae</taxon>
        <taxon>Aurantioideae</taxon>
        <taxon>Citrus</taxon>
    </lineage>
</organism>
<evidence type="ECO:0000259" key="4">
    <source>
        <dbReference type="Pfam" id="PF01494"/>
    </source>
</evidence>
<dbReference type="SUPFAM" id="SSF51905">
    <property type="entry name" value="FAD/NAD(P)-binding domain"/>
    <property type="match status" value="1"/>
</dbReference>
<dbReference type="EMBL" id="JBCGBO010000025">
    <property type="protein sequence ID" value="KAK9176461.1"/>
    <property type="molecule type" value="Genomic_DNA"/>
</dbReference>
<dbReference type="Gene3D" id="3.50.50.60">
    <property type="entry name" value="FAD/NAD(P)-binding domain"/>
    <property type="match status" value="1"/>
</dbReference>